<dbReference type="PANTHER" id="PTHR47331:SF1">
    <property type="entry name" value="GAG-LIKE PROTEIN"/>
    <property type="match status" value="1"/>
</dbReference>
<dbReference type="GO" id="GO:0015074">
    <property type="term" value="P:DNA integration"/>
    <property type="evidence" value="ECO:0007669"/>
    <property type="project" value="InterPro"/>
</dbReference>
<dbReference type="VEuPathDB" id="VectorBase:LLOJ006514"/>
<dbReference type="Pfam" id="PF18701">
    <property type="entry name" value="DUF5641"/>
    <property type="match status" value="1"/>
</dbReference>
<dbReference type="Proteomes" id="UP000092461">
    <property type="component" value="Unassembled WGS sequence"/>
</dbReference>
<dbReference type="InterPro" id="IPR008042">
    <property type="entry name" value="Retrotrans_Pao"/>
</dbReference>
<dbReference type="Gene3D" id="3.30.420.10">
    <property type="entry name" value="Ribonuclease H-like superfamily/Ribonuclease H"/>
    <property type="match status" value="1"/>
</dbReference>
<sequence>MCVNCLADTHTPSACSYPTCKTCNQRHNKLLHEAFCTSPKDAEKESPSESNISKSTHCSSNTSSFNYPEDESPSSQVLLATALVKVFNRNNEVHWCRALLDAGSQINIISTRMQQILRLPAHDTDFTVEGVGSARHVARHRVDLSIQLGDDESQVVSMNCLVFKKPASEQPVRTIAKESLPSIPTHLQLADPHWYIKQPVDLLIGGEYFWKIVQKETLHLGERQPILQQSVFGWLTVGPCELGMELDSPRNWTCNTSTLASIDKTMRKFFEIEDISGPKNSAVEHKEVEDFFAATIRRDPTGRGSAVRQLLQLEKRFAKDEKLKQEYSKIIQEYLSLNIIEAVPYNELDLPSYYLPHHAVVREHATSTKVRIVFNGGCEVYKVVVASMIALKVGPVVQPTLVTILLRFRFHPYAFTCDIVKMYLQTLLDPKNLDFVRFVFRDSPDEPIRDFRFRTLCFGVATSPFLATRALLQLVLDEGDEFPLAAQIVKSNFYVDDCPASVPELHQIIELKNQLTQLMKRAGLSLAKFKSNCPELLEENCLSQESLDFENETMKTLGMIWNSIADTFQFEVSSVDSSVATKRTIMSVIARIFDPIGLISPIVTKAKIILQEVWMCDRAWDDPIPEDLQAEWEMLIQDLPNIQSLRIPRWASSIKNPKSRELHAFSDASFLAYGAAVFLVCEGEDGQRCSRLLISKTRITPLKDRQEGSTKRRELTIPKAELQGALMAAQLMEVAVQAVGPIPQYFWTDATIVLHQIYSPQERREIFVKNRIQKILELSQPHQWRHVRSKDNPADLLSRGRTVGQLIDSTLWWQGPSYLVKEPEHWPPSFDPSNNPKPIDAPMVESPIYSVNVATEESEELPQHIHTTLMTKIGTFGRMQRVLAWIIRATQLFKLRRQRTTRQTVVNRPHGPLKVSELRYAERCLVRWEQEQYLDPVISAIKTGKLYTQRKFKHICKLRPFLDKDSILRVEGRTQKSYESYDSKHQMILPAGNLSRLIATHAHQYLLHAGPQLLEAHLRQKYWMLGGRNICRSVFRKCIKCFKAHPRTSEQVMGQLPEHRVQHERPFSAVGVDFAGPVFLKTGTRKGTTTKAYIAVFVCMSTKMVHLELVSSLTTDAFIATLRRFIGRRGLPSHVYSDNGKTFVGADNDLRKAFVDSTAQETFINYLASREIEWCFQPPKAPHHGGLWEAAVKSCKTLLKRILGQVALNFEEMQTTLIQIEAVLNSRPIMALATHPDDPVALTPGSFMFLGSTPTQLPDPDLSHLNMGRLDRWQLYQIPSTAWPLGVIEEVFPGNDGAVRKVSVRTTKGSFERPITRVARLPIEEESSIPGECTRF</sequence>
<name>A0A1B0CP41_LUTLO</name>
<feature type="domain" description="Integrase catalytic" evidence="1">
    <location>
        <begin position="1062"/>
        <end position="1252"/>
    </location>
</feature>
<dbReference type="PANTHER" id="PTHR47331">
    <property type="entry name" value="PHD-TYPE DOMAIN-CONTAINING PROTEIN"/>
    <property type="match status" value="1"/>
</dbReference>
<dbReference type="InterPro" id="IPR012337">
    <property type="entry name" value="RNaseH-like_sf"/>
</dbReference>
<proteinExistence type="predicted"/>
<dbReference type="GO" id="GO:0042575">
    <property type="term" value="C:DNA polymerase complex"/>
    <property type="evidence" value="ECO:0007669"/>
    <property type="project" value="UniProtKB-ARBA"/>
</dbReference>
<dbReference type="Pfam" id="PF05380">
    <property type="entry name" value="Peptidase_A17"/>
    <property type="match status" value="1"/>
</dbReference>
<dbReference type="GO" id="GO:0003676">
    <property type="term" value="F:nucleic acid binding"/>
    <property type="evidence" value="ECO:0007669"/>
    <property type="project" value="InterPro"/>
</dbReference>
<dbReference type="SUPFAM" id="SSF53098">
    <property type="entry name" value="Ribonuclease H-like"/>
    <property type="match status" value="1"/>
</dbReference>
<evidence type="ECO:0000313" key="2">
    <source>
        <dbReference type="EnsemblMetazoa" id="LLOJ006514-PA"/>
    </source>
</evidence>
<keyword evidence="3" id="KW-1185">Reference proteome</keyword>
<dbReference type="InterPro" id="IPR001584">
    <property type="entry name" value="Integrase_cat-core"/>
</dbReference>
<dbReference type="Gene3D" id="1.10.340.70">
    <property type="match status" value="1"/>
</dbReference>
<evidence type="ECO:0000259" key="1">
    <source>
        <dbReference type="PROSITE" id="PS50994"/>
    </source>
</evidence>
<protein>
    <recommendedName>
        <fullName evidence="1">Integrase catalytic domain-containing protein</fullName>
    </recommendedName>
</protein>
<dbReference type="VEuPathDB" id="VectorBase:LLONM1_003865"/>
<dbReference type="InterPro" id="IPR036397">
    <property type="entry name" value="RNaseH_sf"/>
</dbReference>
<dbReference type="EMBL" id="AJWK01021395">
    <property type="status" value="NOT_ANNOTATED_CDS"/>
    <property type="molecule type" value="Genomic_DNA"/>
</dbReference>
<reference evidence="2" key="1">
    <citation type="submission" date="2020-05" db="UniProtKB">
        <authorList>
            <consortium name="EnsemblMetazoa"/>
        </authorList>
    </citation>
    <scope>IDENTIFICATION</scope>
    <source>
        <strain evidence="2">Jacobina</strain>
    </source>
</reference>
<evidence type="ECO:0000313" key="3">
    <source>
        <dbReference type="Proteomes" id="UP000092461"/>
    </source>
</evidence>
<dbReference type="SUPFAM" id="SSF56672">
    <property type="entry name" value="DNA/RNA polymerases"/>
    <property type="match status" value="1"/>
</dbReference>
<dbReference type="EMBL" id="AJWK01021394">
    <property type="status" value="NOT_ANNOTATED_CDS"/>
    <property type="molecule type" value="Genomic_DNA"/>
</dbReference>
<dbReference type="GO" id="GO:0071897">
    <property type="term" value="P:DNA biosynthetic process"/>
    <property type="evidence" value="ECO:0007669"/>
    <property type="project" value="UniProtKB-ARBA"/>
</dbReference>
<accession>A0A1B0CP41</accession>
<dbReference type="InterPro" id="IPR043502">
    <property type="entry name" value="DNA/RNA_pol_sf"/>
</dbReference>
<dbReference type="EMBL" id="AJWK01021396">
    <property type="status" value="NOT_ANNOTATED_CDS"/>
    <property type="molecule type" value="Genomic_DNA"/>
</dbReference>
<dbReference type="EnsemblMetazoa" id="LLOJ006514-RA">
    <property type="protein sequence ID" value="LLOJ006514-PA"/>
    <property type="gene ID" value="LLOJ006514"/>
</dbReference>
<dbReference type="PROSITE" id="PS50994">
    <property type="entry name" value="INTEGRASE"/>
    <property type="match status" value="1"/>
</dbReference>
<organism evidence="2 3">
    <name type="scientific">Lutzomyia longipalpis</name>
    <name type="common">Sand fly</name>
    <dbReference type="NCBI Taxonomy" id="7200"/>
    <lineage>
        <taxon>Eukaryota</taxon>
        <taxon>Metazoa</taxon>
        <taxon>Ecdysozoa</taxon>
        <taxon>Arthropoda</taxon>
        <taxon>Hexapoda</taxon>
        <taxon>Insecta</taxon>
        <taxon>Pterygota</taxon>
        <taxon>Neoptera</taxon>
        <taxon>Endopterygota</taxon>
        <taxon>Diptera</taxon>
        <taxon>Nematocera</taxon>
        <taxon>Psychodoidea</taxon>
        <taxon>Psychodidae</taxon>
        <taxon>Lutzomyia</taxon>
        <taxon>Lutzomyia</taxon>
    </lineage>
</organism>
<dbReference type="InterPro" id="IPR040676">
    <property type="entry name" value="DUF5641"/>
</dbReference>